<dbReference type="Gene3D" id="2.60.40.10">
    <property type="entry name" value="Immunoglobulins"/>
    <property type="match status" value="3"/>
</dbReference>
<evidence type="ECO:0000259" key="1">
    <source>
        <dbReference type="Pfam" id="PF07705"/>
    </source>
</evidence>
<dbReference type="EMBL" id="CU466930">
    <property type="protein sequence ID" value="CAO81694.1"/>
    <property type="molecule type" value="Genomic_DNA"/>
</dbReference>
<name>B0VJK9_CLOAI</name>
<dbReference type="Gene3D" id="2.60.120.200">
    <property type="match status" value="2"/>
</dbReference>
<feature type="domain" description="CARDB" evidence="1">
    <location>
        <begin position="490"/>
        <end position="580"/>
    </location>
</feature>
<feature type="domain" description="Secretion system C-terminal sorting" evidence="2">
    <location>
        <begin position="2153"/>
        <end position="2232"/>
    </location>
</feature>
<dbReference type="Gene3D" id="2.60.40.4070">
    <property type="match status" value="1"/>
</dbReference>
<evidence type="ECO:0000313" key="4">
    <source>
        <dbReference type="Proteomes" id="UP000002019"/>
    </source>
</evidence>
<evidence type="ECO:0000313" key="3">
    <source>
        <dbReference type="EMBL" id="CAO81694.1"/>
    </source>
</evidence>
<dbReference type="InterPro" id="IPR013784">
    <property type="entry name" value="Carb-bd-like_fold"/>
</dbReference>
<dbReference type="Proteomes" id="UP000002019">
    <property type="component" value="Chromosome"/>
</dbReference>
<sequence>MYSGCVKPVNKYSKIKEKVMKRLFLAILALTLSIGGILSAQTLVNIGSGTAVNTTTGVPTPYGTYYKNFHQQFLILASELNDAGGGAGDITSIAFNVSNLNNCSPMPNYTIRLKHTTQTTLTTTFEVGDYTTVWTAPEFMPVTGWNVHNFTTPFNWDGASNLLVDIVTTLITGNYTQNASCYYSTTTFNSSLRYQSDSTDASSSATGTVSTNRSNMQFIMAPVVVTNPPNPAILVSPANGATLVSPSANLNWVSGGGAPSGFKLSLGTNNPPTNILNNQDLGLVTTYDPPQDFDLNTTYYWKVTPYNAMGDAVSCPVWSFTTHGEPIVNSLPYFQNFDLVIPPVLPFDWTSIVQAAVTTAYVDTYASTTYAHSQPNCVRLYNSSDASATVMLVAPVLGDALDPHTVRVRFWARSLSTGYNISLGVMTSQTNPATFQAVQNIALTTTITEYIVDLTTYTGNGRYITFKHGGGSSGTLYLDDISFELISPNDLAAFSITGNVTPSVGNATDYTIGLKNWGTASQSAYIVKLMSGDTELASAPGPTIAAGATATAVVTWTPTVEGPMSIYGKVVLTGDVNPLNDNSPSINISVMPAGAIVVTIGEGNLAEGVPWEFFYKNSLFQTLYYQAEIGVMGNITAVTFYNNFVTNLTDKPVKLWLGTTDLADLSAGWILNDLTLVYDGTLNFPNGENTIVVPLQTPYLYTGGNLVLYANRPMDTQYFSSSDNFKAQTVGSNRARKLVNDSVAYDPMNPSATGTLSGTFPKTSFTFVVTGMGSLSGTVTSSGSPLADVLIQVSDANYSYTRYTNAAGEYSFQYLPIGNYSATASKLGYETQSVTVTIIENQNTVQNFSLVSSSTVSVSGHIVGSDQPTVGIANAHIFLDGPLDYEGTSNANGDFTITGVLSGNTYNYTIQAIGYADLTGTVVVGSTNVNMGTLVMSELALPPVQIVAEENTAQTQVTLTWRPPGSTGTGVGLEDFELDDGGWVPSSNWTNPLGDFEWTNTYDVADWSPSYTGTNIVPPPTAHSGTGMWGTKINTNYTNSGGFNYLTKTFNFSTISNAQLSFWSWENVFGNFDYCQVAVNGTLVWGPSWDYTSTQWRQRVIDLSAYDGMSEVTIQFQMWASTVVNYAGWYIDDVYVGTAQTYIANSHLPVMPTALKGLSEMEAAKVANELSLQEPQRTVQSSDYSRTDNRVLNGYKVWRLISGNENNENSWTLLTANTITDTTFIDTGWGTLPDGNYRWAVKGVYTNNLLGPAGFSNLLIMLRNDMAANTISGSLTPTVGVATTYTIGIKNVGTQAKPAGSYTIKLMSGDTELASVPGPAINPNQVLDVPINWTPTEQGTMVIYGKVFLTGDTNSANDQTPTLTILVNPSGVFMITIGAGGQFARMPVDMYYRNSIYEGLYYPAEMGDFMGQITGIQFYNNFYTDLPNMPTKVWIGTTTLTSLSDAWIPVSELTLVFDGNINYPAGDNIITIPFNAPYFYLNGENLVIFVQRPWEGAYHNSSDDFHAQTDATYTGRSRRMYSDSVTYDPNNLPATGATVSGQFPKTTLIVIPGGVGHLEGTVVATGSIPLEGVAVNIATSTYSAVTDAQGHYHIANIIPDDYTVNFSKYGYISQSINITIEEDETEILNVTMQPMPTVSVTGTIVASDTGAGIAGASIYLVGYQNYNTTSSATGAFSFPAVYANQTYEYTIIATGYTTVTGTINVGATNYNMGSITMNEVAYAPFGVVAALNDIYTAVNISWQAPDPTAVDVTEGFEGTVFPPLQWTQIINNTGPEIIPGVLPTWCRFGTVNAGGNPINPPEGNYQAGLWWDYEHQDEWLITPTFNCPPMAYLTVDAYIYRGSIYDDHYYIKVSTDNGTNWTVLYDATAATGGWNYYVSPIYLNMEAYGGQQIKIAFQADDPPSNDGLWYGWFIDNLYIGNAVQGVKFAGSDLLPSRSKVAVEKVSSELVVAPYPSRDAIEGKRELPTVRIDKITTPTRSERSLQGYKVWRLTSGNEAIPDTWTLLTTELITTLATVDSAWTALPNGSYRWAVKAVYTANVTSVASFSNVLNKETQMGNIVGFVRKQNNQPIAGATVTAGGISATTNSAGAYSLALSIGTYSVTASAAGYQPRTIDGVVVLPNQNTTLNFVLDPVANEDEYLPAVSTELIGNYPNPFNPETTIAYSIKDRCKVRLEVYNLKGQLVRTLVNEEKANGHYKAVFNAKDEKGNTLSSGIYFYRLQAGNYISTRKMLLME</sequence>
<dbReference type="KEGG" id="caci:CLOAM1867"/>
<dbReference type="SUPFAM" id="SSF49452">
    <property type="entry name" value="Starch-binding domain-like"/>
    <property type="match status" value="2"/>
</dbReference>
<gene>
    <name evidence="3" type="ordered locus">CLOAM1867</name>
</gene>
<dbReference type="Gene3D" id="2.60.40.1120">
    <property type="entry name" value="Carboxypeptidase-like, regulatory domain"/>
    <property type="match status" value="4"/>
</dbReference>
<dbReference type="NCBIfam" id="TIGR04183">
    <property type="entry name" value="Por_Secre_tail"/>
    <property type="match status" value="1"/>
</dbReference>
<dbReference type="InterPro" id="IPR008969">
    <property type="entry name" value="CarboxyPept-like_regulatory"/>
</dbReference>
<dbReference type="eggNOG" id="COG4412">
    <property type="taxonomic scope" value="Bacteria"/>
</dbReference>
<dbReference type="InterPro" id="IPR026444">
    <property type="entry name" value="Secre_tail"/>
</dbReference>
<organism evidence="3 4">
    <name type="scientific">Cloacimonas acidaminovorans (strain Evry)</name>
    <dbReference type="NCBI Taxonomy" id="459349"/>
    <lineage>
        <taxon>Bacteria</taxon>
        <taxon>Pseudomonadati</taxon>
        <taxon>Candidatus Cloacimonadota</taxon>
        <taxon>Candidatus Cloacimonadia</taxon>
        <taxon>Candidatus Cloacimonadales</taxon>
        <taxon>Candidatus Cloacimonadaceae</taxon>
        <taxon>Candidatus Cloacimonas</taxon>
    </lineage>
</organism>
<dbReference type="Pfam" id="PF07705">
    <property type="entry name" value="CARDB"/>
    <property type="match status" value="1"/>
</dbReference>
<keyword evidence="4" id="KW-1185">Reference proteome</keyword>
<dbReference type="GO" id="GO:0030246">
    <property type="term" value="F:carbohydrate binding"/>
    <property type="evidence" value="ECO:0007669"/>
    <property type="project" value="InterPro"/>
</dbReference>
<reference evidence="3 4" key="1">
    <citation type="journal article" date="2008" name="J. Bacteriol.">
        <title>'Candidatus Cloacamonas acidaminovorans': genome sequence reconstruction provides a first glimpse of a new bacterial division.</title>
        <authorList>
            <person name="Pelletier E."/>
            <person name="Kreimeyer A."/>
            <person name="Bocs S."/>
            <person name="Rouy Z."/>
            <person name="Gyapay G."/>
            <person name="Chouari R."/>
            <person name="Riviere D."/>
            <person name="Ganesan A."/>
            <person name="Daegelen P."/>
            <person name="Sghir A."/>
            <person name="Cohen G.N."/>
            <person name="Medigue C."/>
            <person name="Weissenbach J."/>
            <person name="Le Paslier D."/>
        </authorList>
    </citation>
    <scope>NUCLEOTIDE SEQUENCE [LARGE SCALE GENOMIC DNA]</scope>
    <source>
        <strain evidence="4">Evry</strain>
    </source>
</reference>
<dbReference type="HOGENOM" id="CLU_230808_0_0_0"/>
<dbReference type="STRING" id="459349.CLOAM1867"/>
<dbReference type="Pfam" id="PF18962">
    <property type="entry name" value="Por_Secre_tail"/>
    <property type="match status" value="1"/>
</dbReference>
<dbReference type="InterPro" id="IPR011635">
    <property type="entry name" value="CARDB"/>
</dbReference>
<proteinExistence type="predicted"/>
<dbReference type="SUPFAM" id="SSF49464">
    <property type="entry name" value="Carboxypeptidase regulatory domain-like"/>
    <property type="match status" value="3"/>
</dbReference>
<dbReference type="NCBIfam" id="NF038128">
    <property type="entry name" value="choice_anch_J"/>
    <property type="match status" value="1"/>
</dbReference>
<accession>B0VJK9</accession>
<protein>
    <submittedName>
        <fullName evidence="3">Uncharacterized protein</fullName>
    </submittedName>
</protein>
<dbReference type="Pfam" id="PF13620">
    <property type="entry name" value="CarboxypepD_reg"/>
    <property type="match status" value="4"/>
</dbReference>
<dbReference type="InterPro" id="IPR013783">
    <property type="entry name" value="Ig-like_fold"/>
</dbReference>
<evidence type="ECO:0000259" key="2">
    <source>
        <dbReference type="Pfam" id="PF18962"/>
    </source>
</evidence>